<dbReference type="Proteomes" id="UP000829364">
    <property type="component" value="Chromosome 2"/>
</dbReference>
<dbReference type="EMBL" id="CP086355">
    <property type="protein sequence ID" value="UNI17167.1"/>
    <property type="molecule type" value="Genomic_DNA"/>
</dbReference>
<dbReference type="AlphaFoldDB" id="A0A9Q8QEB4"/>
<proteinExistence type="predicted"/>
<dbReference type="GeneID" id="72065500"/>
<protein>
    <submittedName>
        <fullName evidence="1">Uncharacterized protein</fullName>
    </submittedName>
</protein>
<evidence type="ECO:0000313" key="2">
    <source>
        <dbReference type="Proteomes" id="UP000829364"/>
    </source>
</evidence>
<reference evidence="1" key="1">
    <citation type="submission" date="2021-11" db="EMBL/GenBank/DDBJ databases">
        <title>Purpureocillium_takamizusanense_genome.</title>
        <authorList>
            <person name="Nguyen N.-H."/>
        </authorList>
    </citation>
    <scope>NUCLEOTIDE SEQUENCE</scope>
    <source>
        <strain evidence="1">PT3</strain>
    </source>
</reference>
<dbReference type="RefSeq" id="XP_047840648.1">
    <property type="nucleotide sequence ID" value="XM_047984674.1"/>
</dbReference>
<dbReference type="KEGG" id="ptkz:JDV02_003543"/>
<keyword evidence="2" id="KW-1185">Reference proteome</keyword>
<accession>A0A9Q8QEB4</accession>
<dbReference type="OrthoDB" id="1896086at2759"/>
<organism evidence="1 2">
    <name type="scientific">Purpureocillium takamizusanense</name>
    <dbReference type="NCBI Taxonomy" id="2060973"/>
    <lineage>
        <taxon>Eukaryota</taxon>
        <taxon>Fungi</taxon>
        <taxon>Dikarya</taxon>
        <taxon>Ascomycota</taxon>
        <taxon>Pezizomycotina</taxon>
        <taxon>Sordariomycetes</taxon>
        <taxon>Hypocreomycetidae</taxon>
        <taxon>Hypocreales</taxon>
        <taxon>Ophiocordycipitaceae</taxon>
        <taxon>Purpureocillium</taxon>
    </lineage>
</organism>
<name>A0A9Q8QEB4_9HYPO</name>
<gene>
    <name evidence="1" type="ORF">JDV02_003543</name>
</gene>
<sequence>MNRGLIFLHELFHVDIAADSEKGEPNPKIFDISIRYNDTQGNIQGPRRAYTARFSKLLARFLPSSKAKNQKSTGYWVQRNVDNFSRYAMAKYVEGKIGGYPFLPLIYDKLLYPLDPGSRPGKSSLVAFQADNNSDAKVAVDTSDIDDDLDGQASVDATHMTDDVFEIGKPISADEYPESYAGWLDILKGKRDGICKVEVEEIWTCEDVASNLYASVKIIDASGKPVYTSPGSAHSPGQPINDSHPLKLKESGMDNTLTMIGEHTNDYIQFSYGSTSWTSTDTNGDASCKLVGNNWDKDGPKGCPNAMAVTRTFECQYPCAK</sequence>
<evidence type="ECO:0000313" key="1">
    <source>
        <dbReference type="EMBL" id="UNI17167.1"/>
    </source>
</evidence>